<name>A0ABQ2D2C0_9DEIO</name>
<keyword evidence="1" id="KW-1133">Transmembrane helix</keyword>
<feature type="transmembrane region" description="Helical" evidence="1">
    <location>
        <begin position="66"/>
        <end position="84"/>
    </location>
</feature>
<feature type="transmembrane region" description="Helical" evidence="1">
    <location>
        <begin position="207"/>
        <end position="227"/>
    </location>
</feature>
<evidence type="ECO:0000313" key="3">
    <source>
        <dbReference type="EMBL" id="GGJ42943.1"/>
    </source>
</evidence>
<feature type="transmembrane region" description="Helical" evidence="1">
    <location>
        <begin position="146"/>
        <end position="164"/>
    </location>
</feature>
<dbReference type="PANTHER" id="PTHR22911">
    <property type="entry name" value="ACYL-MALONYL CONDENSING ENZYME-RELATED"/>
    <property type="match status" value="1"/>
</dbReference>
<keyword evidence="4" id="KW-1185">Reference proteome</keyword>
<proteinExistence type="predicted"/>
<comment type="caution">
    <text evidence="3">The sequence shown here is derived from an EMBL/GenBank/DDBJ whole genome shotgun (WGS) entry which is preliminary data.</text>
</comment>
<feature type="transmembrane region" description="Helical" evidence="1">
    <location>
        <begin position="239"/>
        <end position="258"/>
    </location>
</feature>
<dbReference type="InterPro" id="IPR000620">
    <property type="entry name" value="EamA_dom"/>
</dbReference>
<dbReference type="SUPFAM" id="SSF103481">
    <property type="entry name" value="Multidrug resistance efflux transporter EmrE"/>
    <property type="match status" value="2"/>
</dbReference>
<feature type="transmembrane region" description="Helical" evidence="1">
    <location>
        <begin position="264"/>
        <end position="282"/>
    </location>
</feature>
<feature type="domain" description="EamA" evidence="2">
    <location>
        <begin position="149"/>
        <end position="281"/>
    </location>
</feature>
<feature type="transmembrane region" description="Helical" evidence="1">
    <location>
        <begin position="176"/>
        <end position="195"/>
    </location>
</feature>
<feature type="transmembrane region" description="Helical" evidence="1">
    <location>
        <begin position="37"/>
        <end position="54"/>
    </location>
</feature>
<evidence type="ECO:0000256" key="1">
    <source>
        <dbReference type="SAM" id="Phobius"/>
    </source>
</evidence>
<sequence>MKHLSGVLLTLIAAVLWGTVGIGVHQLQNTTSLLPEHIAFLRLGLAAPVLLIFCLKGPWMFTRQAFWPVVGIGLGHAVYCWAYFKAIPLSGVSIAVTVSLGTAPLLLALLGLVQRTLRPRMSLGLALLLGMLGLGFLTGLQVTPSGVQGILLSVLAGAGWALLIRSSEQIAHHQGQTLLIGMAFLVGSGFLLPVAPQPPQLTELPLSSWGILLYLAIAPSAVGYVLFQQGLKVITSVTAGLLSLFEPVVSILLAMLLFAERLQLLQWVGLALLLGMLVIITVKQQEKEVQVALPLD</sequence>
<evidence type="ECO:0000313" key="4">
    <source>
        <dbReference type="Proteomes" id="UP000632222"/>
    </source>
</evidence>
<keyword evidence="1" id="KW-0472">Membrane</keyword>
<dbReference type="PANTHER" id="PTHR22911:SF79">
    <property type="entry name" value="MOBA-LIKE NTP TRANSFERASE DOMAIN-CONTAINING PROTEIN"/>
    <property type="match status" value="1"/>
</dbReference>
<dbReference type="InterPro" id="IPR037185">
    <property type="entry name" value="EmrE-like"/>
</dbReference>
<protein>
    <recommendedName>
        <fullName evidence="2">EamA domain-containing protein</fullName>
    </recommendedName>
</protein>
<reference evidence="4" key="1">
    <citation type="journal article" date="2019" name="Int. J. Syst. Evol. Microbiol.">
        <title>The Global Catalogue of Microorganisms (GCM) 10K type strain sequencing project: providing services to taxonomists for standard genome sequencing and annotation.</title>
        <authorList>
            <consortium name="The Broad Institute Genomics Platform"/>
            <consortium name="The Broad Institute Genome Sequencing Center for Infectious Disease"/>
            <person name="Wu L."/>
            <person name="Ma J."/>
        </authorList>
    </citation>
    <scope>NUCLEOTIDE SEQUENCE [LARGE SCALE GENOMIC DNA]</scope>
    <source>
        <strain evidence="4">JCM 14370</strain>
    </source>
</reference>
<dbReference type="Pfam" id="PF00892">
    <property type="entry name" value="EamA"/>
    <property type="match status" value="2"/>
</dbReference>
<feature type="transmembrane region" description="Helical" evidence="1">
    <location>
        <begin position="122"/>
        <end position="140"/>
    </location>
</feature>
<dbReference type="EMBL" id="BMOD01000013">
    <property type="protein sequence ID" value="GGJ42943.1"/>
    <property type="molecule type" value="Genomic_DNA"/>
</dbReference>
<accession>A0ABQ2D2C0</accession>
<gene>
    <name evidence="3" type="ORF">GCM10008938_31410</name>
</gene>
<dbReference type="Proteomes" id="UP000632222">
    <property type="component" value="Unassembled WGS sequence"/>
</dbReference>
<organism evidence="3 4">
    <name type="scientific">Deinococcus roseus</name>
    <dbReference type="NCBI Taxonomy" id="392414"/>
    <lineage>
        <taxon>Bacteria</taxon>
        <taxon>Thermotogati</taxon>
        <taxon>Deinococcota</taxon>
        <taxon>Deinococci</taxon>
        <taxon>Deinococcales</taxon>
        <taxon>Deinococcaceae</taxon>
        <taxon>Deinococcus</taxon>
    </lineage>
</organism>
<feature type="domain" description="EamA" evidence="2">
    <location>
        <begin position="5"/>
        <end position="137"/>
    </location>
</feature>
<feature type="transmembrane region" description="Helical" evidence="1">
    <location>
        <begin position="90"/>
        <end position="110"/>
    </location>
</feature>
<dbReference type="RefSeq" id="WP_189004015.1">
    <property type="nucleotide sequence ID" value="NZ_BMOD01000013.1"/>
</dbReference>
<evidence type="ECO:0000259" key="2">
    <source>
        <dbReference type="Pfam" id="PF00892"/>
    </source>
</evidence>
<keyword evidence="1" id="KW-0812">Transmembrane</keyword>